<reference evidence="2" key="1">
    <citation type="submission" date="2016-10" db="EMBL/GenBank/DDBJ databases">
        <authorList>
            <person name="Varghese N."/>
            <person name="Submissions S."/>
        </authorList>
    </citation>
    <scope>NUCLEOTIDE SEQUENCE [LARGE SCALE GENOMIC DNA]</scope>
    <source>
        <strain evidence="2">CGMCC 1.10658</strain>
    </source>
</reference>
<organism evidence="1 2">
    <name type="scientific">Microbulbifer yueqingensis</name>
    <dbReference type="NCBI Taxonomy" id="658219"/>
    <lineage>
        <taxon>Bacteria</taxon>
        <taxon>Pseudomonadati</taxon>
        <taxon>Pseudomonadota</taxon>
        <taxon>Gammaproteobacteria</taxon>
        <taxon>Cellvibrionales</taxon>
        <taxon>Microbulbiferaceae</taxon>
        <taxon>Microbulbifer</taxon>
    </lineage>
</organism>
<proteinExistence type="predicted"/>
<accession>A0A1G8XRA4</accession>
<name>A0A1G8XRA4_9GAMM</name>
<dbReference type="EMBL" id="FNFH01000002">
    <property type="protein sequence ID" value="SDJ92310.1"/>
    <property type="molecule type" value="Genomic_DNA"/>
</dbReference>
<dbReference type="Pfam" id="PF13689">
    <property type="entry name" value="DUF4154"/>
    <property type="match status" value="1"/>
</dbReference>
<gene>
    <name evidence="1" type="ORF">SAMN05216212_1182</name>
</gene>
<dbReference type="Proteomes" id="UP000199305">
    <property type="component" value="Unassembled WGS sequence"/>
</dbReference>
<sequence>MKTHAGYLYRSLAVQGIGHLLLLLVLQMLLSAPAAGAGGSTRLSDSEAGRRLMVNYIVHFAHHLQWPIEVFNGTGAPFRICVMGAEALTEPLTGQLKYHRVDGRAVEVRELAPDEKLEARRCQILVLGPIAPAQFRDLTLALEYFSVLTVSDVEGFTTAGGMIGFTGFGAGVSVSLNKTALDHSDLKIGNSLFRLTKGRR</sequence>
<evidence type="ECO:0008006" key="3">
    <source>
        <dbReference type="Google" id="ProtNLM"/>
    </source>
</evidence>
<protein>
    <recommendedName>
        <fullName evidence="3">DUF4154 domain-containing protein</fullName>
    </recommendedName>
</protein>
<evidence type="ECO:0000313" key="1">
    <source>
        <dbReference type="EMBL" id="SDJ92310.1"/>
    </source>
</evidence>
<dbReference type="AlphaFoldDB" id="A0A1G8XRA4"/>
<keyword evidence="2" id="KW-1185">Reference proteome</keyword>
<evidence type="ECO:0000313" key="2">
    <source>
        <dbReference type="Proteomes" id="UP000199305"/>
    </source>
</evidence>
<dbReference type="InterPro" id="IPR025293">
    <property type="entry name" value="YfiR/HmsC-like"/>
</dbReference>
<dbReference type="RefSeq" id="WP_245720606.1">
    <property type="nucleotide sequence ID" value="NZ_FNFH01000002.1"/>
</dbReference>
<dbReference type="STRING" id="658219.SAMN05216212_1182"/>